<dbReference type="InterPro" id="IPR045071">
    <property type="entry name" value="BBP-like"/>
</dbReference>
<feature type="compositionally biased region" description="Low complexity" evidence="3">
    <location>
        <begin position="213"/>
        <end position="224"/>
    </location>
</feature>
<dbReference type="PANTHER" id="PTHR11208:SF42">
    <property type="entry name" value="QUAKING RELATED 54B, ISOFORM E"/>
    <property type="match status" value="1"/>
</dbReference>
<dbReference type="PANTHER" id="PTHR11208">
    <property type="entry name" value="RNA-BINDING PROTEIN RELATED"/>
    <property type="match status" value="1"/>
</dbReference>
<sequence length="379" mass="40546">MSLGPTSTAYCDELRAEISTLDAEAQKHATRLVTDELKRVEQGSAKKQVPLVEAHHDRPQGIAVKVKVPLQEFPKFNFVGKLLGPKGMSLKRLQEETGTKMSILGKGSMRDKNKEEEMKKEGGKYAHLNEDLHVLIEVYSEVSDAYARLSHALAELKKYMSPEYNDEIHQQQMQMQEMMYMSNGDKPAGPPGPPGPPMAGRGGPRGRGGILGGIPSRGAPSGRGAPPPRGAPRGAPPGRGAPAGRGRPAPPPPAPAPTESAYEEYGAGYDEYADPYARESYDSSYGGGAGDTQYFDYGHGSGAQPAYEESYGSAAKRLPPRPAPPRQPTGDSSWQGNTLKAPAAPAARGRGQYRAHPYSGGRGDLRRACTQGNLLMPGT</sequence>
<dbReference type="CDD" id="cd22384">
    <property type="entry name" value="KH-I_KHDRBS"/>
    <property type="match status" value="1"/>
</dbReference>
<dbReference type="Pfam" id="PF22675">
    <property type="entry name" value="KH-I_KHDC4-BBP"/>
    <property type="match status" value="1"/>
</dbReference>
<dbReference type="InterPro" id="IPR004087">
    <property type="entry name" value="KH_dom"/>
</dbReference>
<dbReference type="Gene3D" id="3.30.1370.10">
    <property type="entry name" value="K Homology domain, type 1"/>
    <property type="match status" value="1"/>
</dbReference>
<dbReference type="InterPro" id="IPR036612">
    <property type="entry name" value="KH_dom_type_1_sf"/>
</dbReference>
<keyword evidence="6" id="KW-1185">Reference proteome</keyword>
<feature type="domain" description="K Homology" evidence="4">
    <location>
        <begin position="60"/>
        <end position="157"/>
    </location>
</feature>
<feature type="region of interest" description="Disordered" evidence="3">
    <location>
        <begin position="181"/>
        <end position="379"/>
    </location>
</feature>
<gene>
    <name evidence="5" type="ORF">KUTeg_015946</name>
</gene>
<evidence type="ECO:0000313" key="5">
    <source>
        <dbReference type="EMBL" id="KAJ8305401.1"/>
    </source>
</evidence>
<dbReference type="InterPro" id="IPR055256">
    <property type="entry name" value="KH_1_KHDC4/BBP-like"/>
</dbReference>
<dbReference type="SUPFAM" id="SSF54791">
    <property type="entry name" value="Eukaryotic type KH-domain (KH-domain type I)"/>
    <property type="match status" value="1"/>
</dbReference>
<proteinExistence type="predicted"/>
<feature type="compositionally biased region" description="Pro residues" evidence="3">
    <location>
        <begin position="188"/>
        <end position="197"/>
    </location>
</feature>
<evidence type="ECO:0000256" key="2">
    <source>
        <dbReference type="PROSITE-ProRule" id="PRU00117"/>
    </source>
</evidence>
<evidence type="ECO:0000313" key="6">
    <source>
        <dbReference type="Proteomes" id="UP001217089"/>
    </source>
</evidence>
<evidence type="ECO:0000256" key="3">
    <source>
        <dbReference type="SAM" id="MobiDB-lite"/>
    </source>
</evidence>
<organism evidence="5 6">
    <name type="scientific">Tegillarca granosa</name>
    <name type="common">Malaysian cockle</name>
    <name type="synonym">Anadara granosa</name>
    <dbReference type="NCBI Taxonomy" id="220873"/>
    <lineage>
        <taxon>Eukaryota</taxon>
        <taxon>Metazoa</taxon>
        <taxon>Spiralia</taxon>
        <taxon>Lophotrochozoa</taxon>
        <taxon>Mollusca</taxon>
        <taxon>Bivalvia</taxon>
        <taxon>Autobranchia</taxon>
        <taxon>Pteriomorphia</taxon>
        <taxon>Arcoida</taxon>
        <taxon>Arcoidea</taxon>
        <taxon>Arcidae</taxon>
        <taxon>Tegillarca</taxon>
    </lineage>
</organism>
<reference evidence="5 6" key="1">
    <citation type="submission" date="2022-12" db="EMBL/GenBank/DDBJ databases">
        <title>Chromosome-level genome of Tegillarca granosa.</title>
        <authorList>
            <person name="Kim J."/>
        </authorList>
    </citation>
    <scope>NUCLEOTIDE SEQUENCE [LARGE SCALE GENOMIC DNA]</scope>
    <source>
        <strain evidence="5">Teg-2019</strain>
        <tissue evidence="5">Adductor muscle</tissue>
    </source>
</reference>
<evidence type="ECO:0000256" key="1">
    <source>
        <dbReference type="ARBA" id="ARBA00022884"/>
    </source>
</evidence>
<accession>A0ABQ9ELZ3</accession>
<comment type="caution">
    <text evidence="5">The sequence shown here is derived from an EMBL/GenBank/DDBJ whole genome shotgun (WGS) entry which is preliminary data.</text>
</comment>
<protein>
    <recommendedName>
        <fullName evidence="4">K Homology domain-containing protein</fullName>
    </recommendedName>
</protein>
<dbReference type="EMBL" id="JARBDR010000813">
    <property type="protein sequence ID" value="KAJ8305401.1"/>
    <property type="molecule type" value="Genomic_DNA"/>
</dbReference>
<feature type="compositionally biased region" description="Polar residues" evidence="3">
    <location>
        <begin position="329"/>
        <end position="338"/>
    </location>
</feature>
<feature type="compositionally biased region" description="Low complexity" evidence="3">
    <location>
        <begin position="341"/>
        <end position="350"/>
    </location>
</feature>
<dbReference type="SMART" id="SM00322">
    <property type="entry name" value="KH"/>
    <property type="match status" value="1"/>
</dbReference>
<name>A0ABQ9ELZ3_TEGGR</name>
<feature type="compositionally biased region" description="Low complexity" evidence="3">
    <location>
        <begin position="231"/>
        <end position="247"/>
    </location>
</feature>
<dbReference type="Proteomes" id="UP001217089">
    <property type="component" value="Unassembled WGS sequence"/>
</dbReference>
<feature type="compositionally biased region" description="Gly residues" evidence="3">
    <location>
        <begin position="200"/>
        <end position="212"/>
    </location>
</feature>
<evidence type="ECO:0000259" key="4">
    <source>
        <dbReference type="SMART" id="SM00322"/>
    </source>
</evidence>
<keyword evidence="1 2" id="KW-0694">RNA-binding</keyword>
<dbReference type="PROSITE" id="PS50084">
    <property type="entry name" value="KH_TYPE_1"/>
    <property type="match status" value="1"/>
</dbReference>